<dbReference type="RefSeq" id="WP_212521881.1">
    <property type="nucleotide sequence ID" value="NZ_JAGSOH010000154.1"/>
</dbReference>
<protein>
    <submittedName>
        <fullName evidence="1">Uncharacterized protein</fullName>
    </submittedName>
</protein>
<evidence type="ECO:0000313" key="1">
    <source>
        <dbReference type="EMBL" id="MBR7830759.1"/>
    </source>
</evidence>
<reference evidence="1" key="1">
    <citation type="submission" date="2021-04" db="EMBL/GenBank/DDBJ databases">
        <title>Genome based classification of Actinospica acidithermotolerans sp. nov., an actinobacterium isolated from an Indonesian hot spring.</title>
        <authorList>
            <person name="Kusuma A.B."/>
            <person name="Putra K.E."/>
            <person name="Nafisah S."/>
            <person name="Loh J."/>
            <person name="Nouioui I."/>
            <person name="Goodfellow M."/>
        </authorList>
    </citation>
    <scope>NUCLEOTIDE SEQUENCE</scope>
    <source>
        <strain evidence="1">MGRD01-02</strain>
    </source>
</reference>
<accession>A0A941IKM4</accession>
<keyword evidence="2" id="KW-1185">Reference proteome</keyword>
<comment type="caution">
    <text evidence="1">The sequence shown here is derived from an EMBL/GenBank/DDBJ whole genome shotgun (WGS) entry which is preliminary data.</text>
</comment>
<name>A0A941IKM4_9ACTN</name>
<dbReference type="Proteomes" id="UP000676325">
    <property type="component" value="Unassembled WGS sequence"/>
</dbReference>
<dbReference type="EMBL" id="JAGSOH010000154">
    <property type="protein sequence ID" value="MBR7830759.1"/>
    <property type="molecule type" value="Genomic_DNA"/>
</dbReference>
<proteinExistence type="predicted"/>
<sequence length="249" mass="27243">MCETEFAETPFDTLRASFQLLLAEPCPMAVPVEETAGFIAPAREIFLPEIKRLLDAAGTRPAIKRALWGAVVRRAQAGDASWTLAAVGLSWRALAGKVLQACRKSPADAHEIQAEVLTEFLAALREVDVDDPRITDVGGWLAWRAFFASRHARRAEAAAVVDRHELPSHTAVMPLVPEGHPDLVLARAVAAGVIDRDEADWISRTCLDEENARKVAAEYGMGLSTFYHRRRAAGYKLAAAIRDGDLEHV</sequence>
<gene>
    <name evidence="1" type="ORF">KDK95_30935</name>
</gene>
<evidence type="ECO:0000313" key="2">
    <source>
        <dbReference type="Proteomes" id="UP000676325"/>
    </source>
</evidence>
<dbReference type="AlphaFoldDB" id="A0A941IKM4"/>
<organism evidence="1 2">
    <name type="scientific">Actinospica acidithermotolerans</name>
    <dbReference type="NCBI Taxonomy" id="2828514"/>
    <lineage>
        <taxon>Bacteria</taxon>
        <taxon>Bacillati</taxon>
        <taxon>Actinomycetota</taxon>
        <taxon>Actinomycetes</taxon>
        <taxon>Catenulisporales</taxon>
        <taxon>Actinospicaceae</taxon>
        <taxon>Actinospica</taxon>
    </lineage>
</organism>